<dbReference type="InterPro" id="IPR005846">
    <property type="entry name" value="A-D-PHexomutase_a/b/a-III"/>
</dbReference>
<dbReference type="InterPro" id="IPR005841">
    <property type="entry name" value="Alpha-D-phosphohexomutase_SF"/>
</dbReference>
<dbReference type="InterPro" id="IPR005845">
    <property type="entry name" value="A-D-PHexomutase_a/b/a-II"/>
</dbReference>
<dbReference type="RefSeq" id="WP_069293044.1">
    <property type="nucleotide sequence ID" value="NZ_CP140110.1"/>
</dbReference>
<dbReference type="STRING" id="1008305.A4H02_04870"/>
<evidence type="ECO:0000256" key="3">
    <source>
        <dbReference type="ARBA" id="ARBA00022553"/>
    </source>
</evidence>
<dbReference type="OrthoDB" id="9806956at2"/>
<dbReference type="GO" id="GO:0008966">
    <property type="term" value="F:phosphoglucosamine mutase activity"/>
    <property type="evidence" value="ECO:0007669"/>
    <property type="project" value="UniProtKB-EC"/>
</dbReference>
<dbReference type="GO" id="GO:0009252">
    <property type="term" value="P:peptidoglycan biosynthetic process"/>
    <property type="evidence" value="ECO:0007669"/>
    <property type="project" value="TreeGrafter"/>
</dbReference>
<reference evidence="16" key="1">
    <citation type="submission" date="2016-04" db="EMBL/GenBank/DDBJ databases">
        <title>The genome sequence project of a novel Fervidobacterium isolate from a hot spring in Thailand.</title>
        <authorList>
            <person name="Gonzalez J.M."/>
            <person name="Cuecas A."/>
            <person name="Kanoksilapatham W."/>
        </authorList>
    </citation>
    <scope>NUCLEOTIDE SEQUENCE [LARGE SCALE GENOMIC DNA]</scope>
    <source>
        <strain evidence="16">FC2004</strain>
    </source>
</reference>
<dbReference type="Gene3D" id="3.40.120.10">
    <property type="entry name" value="Alpha-D-Glucose-1,6-Bisphosphate, subunit A, domain 3"/>
    <property type="match status" value="3"/>
</dbReference>
<dbReference type="Proteomes" id="UP000094570">
    <property type="component" value="Unassembled WGS sequence"/>
</dbReference>
<dbReference type="GO" id="GO:0000287">
    <property type="term" value="F:magnesium ion binding"/>
    <property type="evidence" value="ECO:0007669"/>
    <property type="project" value="InterPro"/>
</dbReference>
<dbReference type="InterPro" id="IPR016066">
    <property type="entry name" value="A-D-PHexomutase_CS"/>
</dbReference>
<dbReference type="InterPro" id="IPR006352">
    <property type="entry name" value="GlmM_bact"/>
</dbReference>
<evidence type="ECO:0000256" key="2">
    <source>
        <dbReference type="ARBA" id="ARBA00010231"/>
    </source>
</evidence>
<dbReference type="InterPro" id="IPR050060">
    <property type="entry name" value="Phosphoglucosamine_mutase"/>
</dbReference>
<comment type="similarity">
    <text evidence="2 9">Belongs to the phosphohexose mutase family.</text>
</comment>
<dbReference type="PANTHER" id="PTHR42946:SF1">
    <property type="entry name" value="PHOSPHOGLUCOMUTASE (ALPHA-D-GLUCOSE-1,6-BISPHOSPHATE-DEPENDENT)"/>
    <property type="match status" value="1"/>
</dbReference>
<dbReference type="Pfam" id="PF02880">
    <property type="entry name" value="PGM_PMM_III"/>
    <property type="match status" value="1"/>
</dbReference>
<accession>A0A1E3G2R9</accession>
<proteinExistence type="inferred from homology"/>
<dbReference type="Pfam" id="PF02878">
    <property type="entry name" value="PGM_PMM_I"/>
    <property type="match status" value="1"/>
</dbReference>
<feature type="domain" description="Alpha-D-phosphohexomutase alpha/beta/alpha" evidence="14">
    <location>
        <begin position="245"/>
        <end position="356"/>
    </location>
</feature>
<dbReference type="InterPro" id="IPR005843">
    <property type="entry name" value="A-D-PHexomutase_C"/>
</dbReference>
<comment type="cofactor">
    <cofactor evidence="1">
        <name>Mg(2+)</name>
        <dbReference type="ChEBI" id="CHEBI:18420"/>
    </cofactor>
</comment>
<dbReference type="GO" id="GO:0005829">
    <property type="term" value="C:cytosol"/>
    <property type="evidence" value="ECO:0007669"/>
    <property type="project" value="TreeGrafter"/>
</dbReference>
<dbReference type="Pfam" id="PF00408">
    <property type="entry name" value="PGM_PMM_IV"/>
    <property type="match status" value="1"/>
</dbReference>
<dbReference type="GO" id="GO:0004615">
    <property type="term" value="F:phosphomannomutase activity"/>
    <property type="evidence" value="ECO:0007669"/>
    <property type="project" value="TreeGrafter"/>
</dbReference>
<feature type="domain" description="Alpha-D-phosphohexomutase alpha/beta/alpha" evidence="12">
    <location>
        <begin position="2"/>
        <end position="125"/>
    </location>
</feature>
<comment type="catalytic activity">
    <reaction evidence="10">
        <text>alpha-D-glucosamine 1-phosphate = D-glucosamine 6-phosphate</text>
        <dbReference type="Rhea" id="RHEA:23424"/>
        <dbReference type="ChEBI" id="CHEBI:58516"/>
        <dbReference type="ChEBI" id="CHEBI:58725"/>
        <dbReference type="EC" id="5.4.2.10"/>
    </reaction>
</comment>
<gene>
    <name evidence="15" type="primary">glmM</name>
    <name evidence="15" type="ORF">A4H02_04870</name>
</gene>
<dbReference type="InterPro" id="IPR036900">
    <property type="entry name" value="A-D-PHexomutase_C_sf"/>
</dbReference>
<dbReference type="GO" id="GO:0006048">
    <property type="term" value="P:UDP-N-acetylglucosamine biosynthetic process"/>
    <property type="evidence" value="ECO:0007669"/>
    <property type="project" value="TreeGrafter"/>
</dbReference>
<dbReference type="PROSITE" id="PS00710">
    <property type="entry name" value="PGM_PMM"/>
    <property type="match status" value="1"/>
</dbReference>
<dbReference type="FunFam" id="3.40.120.10:FF:000002">
    <property type="entry name" value="Phosphoglucosamine mutase"/>
    <property type="match status" value="1"/>
</dbReference>
<evidence type="ECO:0000259" key="12">
    <source>
        <dbReference type="Pfam" id="PF02878"/>
    </source>
</evidence>
<keyword evidence="4 9" id="KW-0479">Metal-binding</keyword>
<dbReference type="Gene3D" id="3.30.310.50">
    <property type="entry name" value="Alpha-D-phosphohexomutase, C-terminal domain"/>
    <property type="match status" value="1"/>
</dbReference>
<evidence type="ECO:0000259" key="14">
    <source>
        <dbReference type="Pfam" id="PF02880"/>
    </source>
</evidence>
<dbReference type="SUPFAM" id="SSF55957">
    <property type="entry name" value="Phosphoglucomutase, C-terminal domain"/>
    <property type="match status" value="1"/>
</dbReference>
<dbReference type="GO" id="GO:0005975">
    <property type="term" value="P:carbohydrate metabolic process"/>
    <property type="evidence" value="ECO:0007669"/>
    <property type="project" value="InterPro"/>
</dbReference>
<evidence type="ECO:0000256" key="9">
    <source>
        <dbReference type="RuleBase" id="RU004326"/>
    </source>
</evidence>
<dbReference type="InterPro" id="IPR005844">
    <property type="entry name" value="A-D-PHexomutase_a/b/a-I"/>
</dbReference>
<dbReference type="Pfam" id="PF02879">
    <property type="entry name" value="PGM_PMM_II"/>
    <property type="match status" value="1"/>
</dbReference>
<dbReference type="CDD" id="cd05802">
    <property type="entry name" value="GlmM"/>
    <property type="match status" value="1"/>
</dbReference>
<evidence type="ECO:0000256" key="7">
    <source>
        <dbReference type="ARBA" id="ARBA00066330"/>
    </source>
</evidence>
<keyword evidence="3" id="KW-0597">Phosphoprotein</keyword>
<evidence type="ECO:0000256" key="8">
    <source>
        <dbReference type="ARBA" id="ARBA00068193"/>
    </source>
</evidence>
<dbReference type="PANTHER" id="PTHR42946">
    <property type="entry name" value="PHOSPHOHEXOSE MUTASE"/>
    <property type="match status" value="1"/>
</dbReference>
<dbReference type="AlphaFoldDB" id="A0A1E3G2R9"/>
<dbReference type="EMBL" id="LWAF01000005">
    <property type="protein sequence ID" value="ODN30576.1"/>
    <property type="molecule type" value="Genomic_DNA"/>
</dbReference>
<protein>
    <recommendedName>
        <fullName evidence="8 10">Phosphoglucosamine mutase</fullName>
        <ecNumber evidence="7 10">5.4.2.10</ecNumber>
    </recommendedName>
</protein>
<evidence type="ECO:0000256" key="6">
    <source>
        <dbReference type="ARBA" id="ARBA00023235"/>
    </source>
</evidence>
<sequence>MSLFGTDGIRGVVNEELTPEIAFKLGNVVARYVDKRVFIAKDTRASGDMFEAALIAGTTAAGATVYRCGVLPTPALAILTKLEDAVGIMISASHNPPEFNGLKVISRGYKLPDDVEEMLEKRMKEDVYHAPYNEVGCVIDYKLAFEEYVNYVLQQFQDLDLAGLKVLVDPGNGAALETTAYVLTKLGAKVEVINNTPDGYNINVNCGSTNPEVAMAKMTSHHLAILHDGDADRCILIDEHKRVVNGDRILGICGKFMKAEGRLKNDVVVGTVLTNKGLEVFLKQNGIRLERTKVGDRYVLERMMQIGGVLGGEGSGHVIFLDRSTTGDGLITALETVRVMVKTGKSLGELADEVPEYPQIMLNVQTRYKLLVEHEEVKELVEKFKRDDVDIVVRPSGTEPLIRVFVQGPDEQYISTVAYEIAGAIEKLSKSYEDSSKKGE</sequence>
<dbReference type="NCBIfam" id="TIGR01455">
    <property type="entry name" value="glmM"/>
    <property type="match status" value="1"/>
</dbReference>
<keyword evidence="5 9" id="KW-0460">Magnesium</keyword>
<evidence type="ECO:0000259" key="13">
    <source>
        <dbReference type="Pfam" id="PF02879"/>
    </source>
</evidence>
<evidence type="ECO:0000256" key="5">
    <source>
        <dbReference type="ARBA" id="ARBA00022842"/>
    </source>
</evidence>
<dbReference type="FunFam" id="3.40.120.10:FF:000001">
    <property type="entry name" value="Phosphoglucosamine mutase"/>
    <property type="match status" value="1"/>
</dbReference>
<evidence type="ECO:0000313" key="16">
    <source>
        <dbReference type="Proteomes" id="UP000094570"/>
    </source>
</evidence>
<comment type="function">
    <text evidence="10">Catalyzes the conversion of glucosamine-6-phosphate to glucosamine-1-phosphate.</text>
</comment>
<feature type="domain" description="Alpha-D-phosphohexomutase C-terminal" evidence="11">
    <location>
        <begin position="371"/>
        <end position="422"/>
    </location>
</feature>
<dbReference type="PRINTS" id="PR00509">
    <property type="entry name" value="PGMPMM"/>
</dbReference>
<feature type="domain" description="Alpha-D-phosphohexomutase alpha/beta/alpha" evidence="13">
    <location>
        <begin position="146"/>
        <end position="240"/>
    </location>
</feature>
<evidence type="ECO:0000256" key="10">
    <source>
        <dbReference type="RuleBase" id="RU004327"/>
    </source>
</evidence>
<dbReference type="EC" id="5.4.2.10" evidence="7 10"/>
<organism evidence="15 16">
    <name type="scientific">Fervidobacterium thailandense</name>
    <dbReference type="NCBI Taxonomy" id="1008305"/>
    <lineage>
        <taxon>Bacteria</taxon>
        <taxon>Thermotogati</taxon>
        <taxon>Thermotogota</taxon>
        <taxon>Thermotogae</taxon>
        <taxon>Thermotogales</taxon>
        <taxon>Fervidobacteriaceae</taxon>
        <taxon>Fervidobacterium</taxon>
    </lineage>
</organism>
<keyword evidence="16" id="KW-1185">Reference proteome</keyword>
<dbReference type="SUPFAM" id="SSF53738">
    <property type="entry name" value="Phosphoglucomutase, first 3 domains"/>
    <property type="match status" value="3"/>
</dbReference>
<evidence type="ECO:0000259" key="11">
    <source>
        <dbReference type="Pfam" id="PF00408"/>
    </source>
</evidence>
<keyword evidence="6 10" id="KW-0413">Isomerase</keyword>
<comment type="caution">
    <text evidence="15">The sequence shown here is derived from an EMBL/GenBank/DDBJ whole genome shotgun (WGS) entry which is preliminary data.</text>
</comment>
<evidence type="ECO:0000256" key="4">
    <source>
        <dbReference type="ARBA" id="ARBA00022723"/>
    </source>
</evidence>
<dbReference type="InterPro" id="IPR016055">
    <property type="entry name" value="A-D-PHexomutase_a/b/a-I/II/III"/>
</dbReference>
<evidence type="ECO:0000256" key="1">
    <source>
        <dbReference type="ARBA" id="ARBA00001946"/>
    </source>
</evidence>
<evidence type="ECO:0000313" key="15">
    <source>
        <dbReference type="EMBL" id="ODN30576.1"/>
    </source>
</evidence>
<name>A0A1E3G2R9_9BACT</name>